<dbReference type="EMBL" id="AEEG01000007">
    <property type="protein sequence ID" value="EFL95099.1"/>
    <property type="molecule type" value="Genomic_DNA"/>
</dbReference>
<feature type="compositionally biased region" description="Low complexity" evidence="2">
    <location>
        <begin position="435"/>
        <end position="456"/>
    </location>
</feature>
<reference evidence="6" key="1">
    <citation type="submission" date="2010-07" db="EMBL/GenBank/DDBJ databases">
        <authorList>
            <person name="Muzny D."/>
            <person name="Qin X."/>
            <person name="Deng J."/>
            <person name="Jiang H."/>
            <person name="Liu Y."/>
            <person name="Qu J."/>
            <person name="Song X.-Z."/>
            <person name="Zhang L."/>
            <person name="Thornton R."/>
            <person name="Coyle M."/>
            <person name="Francisco L."/>
            <person name="Jackson L."/>
            <person name="Javaid M."/>
            <person name="Korchina V."/>
            <person name="Kovar C."/>
            <person name="Mata R."/>
            <person name="Mathew T."/>
            <person name="Ngo R."/>
            <person name="Nguyen L."/>
            <person name="Nguyen N."/>
            <person name="Okwuonu G."/>
            <person name="Ongeri F."/>
            <person name="Pham C."/>
            <person name="Simmons D."/>
            <person name="Wilczek-Boney K."/>
            <person name="Hale W."/>
            <person name="Jakkamsetti A."/>
            <person name="Pham P."/>
            <person name="Ruth R."/>
            <person name="San Lucas F."/>
            <person name="Warren J."/>
            <person name="Zhang J."/>
            <person name="Zhao Z."/>
            <person name="Zhou C."/>
            <person name="Zhu D."/>
            <person name="Lee S."/>
            <person name="Bess C."/>
            <person name="Blankenburg K."/>
            <person name="Forbes L."/>
            <person name="Fu Q."/>
            <person name="Gubbala S."/>
            <person name="Hirani K."/>
            <person name="Jayaseelan J.C."/>
            <person name="Lara F."/>
            <person name="Munidasa M."/>
            <person name="Palculict T."/>
            <person name="Patil S."/>
            <person name="Pu L.-L."/>
            <person name="Saada N."/>
            <person name="Tang L."/>
            <person name="Weissenberger G."/>
            <person name="Zhu Y."/>
            <person name="Hemphill L."/>
            <person name="Shang Y."/>
            <person name="Youmans B."/>
            <person name="Ayvaz T."/>
            <person name="Ross M."/>
            <person name="Santibanez J."/>
            <person name="Aqrawi P."/>
            <person name="Gross S."/>
            <person name="Joshi V."/>
            <person name="Fowler G."/>
            <person name="Nazareth L."/>
            <person name="Reid J."/>
            <person name="Worley K."/>
            <person name="Petrosino J."/>
            <person name="Highlander S."/>
            <person name="Gibbs R."/>
        </authorList>
    </citation>
    <scope>NUCLEOTIDE SEQUENCE [LARGE SCALE GENOMIC DNA]</scope>
    <source>
        <strain evidence="6">DSM 20284</strain>
    </source>
</reference>
<evidence type="ECO:0000259" key="5">
    <source>
        <dbReference type="Pfam" id="PF17966"/>
    </source>
</evidence>
<dbReference type="Gene3D" id="3.10.20.320">
    <property type="entry name" value="Putative peptidoglycan bound protein (lpxtg motif)"/>
    <property type="match status" value="1"/>
</dbReference>
<keyword evidence="3" id="KW-0812">Transmembrane</keyword>
<protein>
    <submittedName>
        <fullName evidence="6">MucBP domain protein</fullName>
    </submittedName>
</protein>
<proteinExistence type="predicted"/>
<evidence type="ECO:0000259" key="4">
    <source>
        <dbReference type="Pfam" id="PF06458"/>
    </source>
</evidence>
<feature type="transmembrane region" description="Helical" evidence="3">
    <location>
        <begin position="23"/>
        <end position="46"/>
    </location>
</feature>
<evidence type="ECO:0000256" key="2">
    <source>
        <dbReference type="SAM" id="MobiDB-lite"/>
    </source>
</evidence>
<accession>E0NH88</accession>
<evidence type="ECO:0000256" key="1">
    <source>
        <dbReference type="ARBA" id="ARBA00022737"/>
    </source>
</evidence>
<evidence type="ECO:0000313" key="6">
    <source>
        <dbReference type="EMBL" id="EFL95099.1"/>
    </source>
</evidence>
<evidence type="ECO:0000313" key="7">
    <source>
        <dbReference type="Proteomes" id="UP000004470"/>
    </source>
</evidence>
<gene>
    <name evidence="6" type="ORF">HMPREF0623_1411</name>
</gene>
<name>E0NH88_PEDAC</name>
<dbReference type="InterPro" id="IPR041495">
    <property type="entry name" value="Mub_B2"/>
</dbReference>
<keyword evidence="1" id="KW-0677">Repeat</keyword>
<keyword evidence="3" id="KW-1133">Transmembrane helix</keyword>
<feature type="domain" description="MucBP" evidence="4">
    <location>
        <begin position="112"/>
        <end position="181"/>
    </location>
</feature>
<feature type="region of interest" description="Disordered" evidence="2">
    <location>
        <begin position="380"/>
        <end position="458"/>
    </location>
</feature>
<dbReference type="HOGENOM" id="CLU_498607_0_0_9"/>
<dbReference type="Gene3D" id="2.60.40.4300">
    <property type="match status" value="1"/>
</dbReference>
<evidence type="ECO:0000256" key="3">
    <source>
        <dbReference type="SAM" id="Phobius"/>
    </source>
</evidence>
<dbReference type="InterPro" id="IPR009459">
    <property type="entry name" value="MucBP_dom"/>
</dbReference>
<dbReference type="AlphaFoldDB" id="E0NH88"/>
<keyword evidence="7" id="KW-1185">Reference proteome</keyword>
<dbReference type="Proteomes" id="UP000004470">
    <property type="component" value="Unassembled WGS sequence"/>
</dbReference>
<comment type="caution">
    <text evidence="6">The sequence shown here is derived from an EMBL/GenBank/DDBJ whole genome shotgun (WGS) entry which is preliminary data.</text>
</comment>
<dbReference type="Pfam" id="PF06458">
    <property type="entry name" value="MucBP"/>
    <property type="match status" value="1"/>
</dbReference>
<feature type="domain" description="Mub B2-like" evidence="5">
    <location>
        <begin position="189"/>
        <end position="301"/>
    </location>
</feature>
<keyword evidence="3" id="KW-0472">Membrane</keyword>
<sequence length="546" mass="60748">MSGGFIILGTNHYQRFYNYGRKWFITSLVGVTIGLNVMLSPISVAASDQVSKSTYPASSPQIAPQEAASRPPRLDYWGSSASAIASSSADPHHYFWGNKHHHHHWHHHCHATVSVRYVDQSGHLLGTGQAYYPHGPHVGEPYVSQPRSIKNYRLVGTAPDSLPTRGRLNKDGDNGMVTYIYAPIYHFKAKTINETIHYVDKNGQTVAPTHVAQPITFVTVDNLAEHVTKNYFSNTSTNFQMDDQGNPRDSENWHSGTQATFAEVPDPLPHGYQLTDPAKDVVPAAPVTPSSTDLNITVRYQLKKKTAVIRWIDDRTGKIVSFKTVNVDVKHPQTNLTETFNHQDYRLVSSDLPQGPLTFDEIKESGHLYEVHLRSQTPPVLPAAIKPTPSEMPSSSQPVTPPALVPEEQHPTLPVSPLRRATPAIQPAVAERHPQQPSKSLSNSSSRPRPAQSQPRYPVHAGTIPLAVADQQPTPVPDLLARLDLKWYFPRDNYPVLAFDDWNNHVQKIIKLNGDTKNHTQLGQVWYKMSGRLVMGQRVFGNPGNS</sequence>
<organism evidence="6 7">
    <name type="scientific">Pediococcus acidilactici DSM 20284</name>
    <dbReference type="NCBI Taxonomy" id="862514"/>
    <lineage>
        <taxon>Bacteria</taxon>
        <taxon>Bacillati</taxon>
        <taxon>Bacillota</taxon>
        <taxon>Bacilli</taxon>
        <taxon>Lactobacillales</taxon>
        <taxon>Lactobacillaceae</taxon>
        <taxon>Pediococcus</taxon>
        <taxon>Pediococcus acidilactici group</taxon>
    </lineage>
</organism>
<dbReference type="Pfam" id="PF17966">
    <property type="entry name" value="Muc_B2"/>
    <property type="match status" value="1"/>
</dbReference>
<dbReference type="eggNOG" id="COG3203">
    <property type="taxonomic scope" value="Bacteria"/>
</dbReference>